<dbReference type="RefSeq" id="WP_191816097.1">
    <property type="nucleotide sequence ID" value="NZ_JACSPV010000060.1"/>
</dbReference>
<dbReference type="Proteomes" id="UP000648182">
    <property type="component" value="Unassembled WGS sequence"/>
</dbReference>
<accession>A0ABR8VRS5</accession>
<name>A0ABR8VRS5_9BACI</name>
<proteinExistence type="predicted"/>
<evidence type="ECO:0000313" key="1">
    <source>
        <dbReference type="EMBL" id="MBD8007455.1"/>
    </source>
</evidence>
<evidence type="ECO:0000313" key="2">
    <source>
        <dbReference type="Proteomes" id="UP000648182"/>
    </source>
</evidence>
<reference evidence="1 2" key="1">
    <citation type="submission" date="2020-08" db="EMBL/GenBank/DDBJ databases">
        <title>A Genomic Blueprint of the Chicken Gut Microbiome.</title>
        <authorList>
            <person name="Gilroy R."/>
            <person name="Ravi A."/>
            <person name="Getino M."/>
            <person name="Pursley I."/>
            <person name="Horton D.L."/>
            <person name="Alikhan N.-F."/>
            <person name="Baker D."/>
            <person name="Gharbi K."/>
            <person name="Hall N."/>
            <person name="Watson M."/>
            <person name="Adriaenssens E.M."/>
            <person name="Foster-Nyarko E."/>
            <person name="Jarju S."/>
            <person name="Secka A."/>
            <person name="Antonio M."/>
            <person name="Oren A."/>
            <person name="Chaudhuri R."/>
            <person name="La Ragione R.M."/>
            <person name="Hildebrand F."/>
            <person name="Pallen M.J."/>
        </authorList>
    </citation>
    <scope>NUCLEOTIDE SEQUENCE [LARGE SCALE GENOMIC DNA]</scope>
    <source>
        <strain evidence="1 2">Sa1BUA2</strain>
    </source>
</reference>
<protein>
    <submittedName>
        <fullName evidence="1">Uncharacterized protein</fullName>
    </submittedName>
</protein>
<comment type="caution">
    <text evidence="1">The sequence shown here is derived from an EMBL/GenBank/DDBJ whole genome shotgun (WGS) entry which is preliminary data.</text>
</comment>
<keyword evidence="2" id="KW-1185">Reference proteome</keyword>
<dbReference type="EMBL" id="JACSPV010000060">
    <property type="protein sequence ID" value="MBD8007455.1"/>
    <property type="molecule type" value="Genomic_DNA"/>
</dbReference>
<organism evidence="1 2">
    <name type="scientific">Bacillus norwichensis</name>
    <dbReference type="NCBI Taxonomy" id="2762217"/>
    <lineage>
        <taxon>Bacteria</taxon>
        <taxon>Bacillati</taxon>
        <taxon>Bacillota</taxon>
        <taxon>Bacilli</taxon>
        <taxon>Bacillales</taxon>
        <taxon>Bacillaceae</taxon>
        <taxon>Bacillus</taxon>
    </lineage>
</organism>
<sequence>MGKDKLFSHPRWSEPIKGETIGKVEFTEEEKKENKKKLRDHLKKIGVIKED</sequence>
<gene>
    <name evidence="1" type="ORF">H9631_20645</name>
</gene>